<proteinExistence type="predicted"/>
<dbReference type="Proteomes" id="UP000058012">
    <property type="component" value="Unassembled WGS sequence"/>
</dbReference>
<keyword evidence="3" id="KW-0804">Transcription</keyword>
<keyword evidence="1" id="KW-0805">Transcription regulation</keyword>
<dbReference type="CDD" id="cd06170">
    <property type="entry name" value="LuxR_C_like"/>
    <property type="match status" value="1"/>
</dbReference>
<dbReference type="RefSeq" id="WP_067905960.1">
    <property type="nucleotide sequence ID" value="NZ_KQ954244.1"/>
</dbReference>
<dbReference type="PANTHER" id="PTHR44688:SF16">
    <property type="entry name" value="DNA-BINDING TRANSCRIPTIONAL ACTIVATOR DEVR_DOSR"/>
    <property type="match status" value="1"/>
</dbReference>
<keyword evidence="6" id="KW-1185">Reference proteome</keyword>
<organism evidence="5 6">
    <name type="scientific">Novosphingobium fuchskuhlense</name>
    <dbReference type="NCBI Taxonomy" id="1117702"/>
    <lineage>
        <taxon>Bacteria</taxon>
        <taxon>Pseudomonadati</taxon>
        <taxon>Pseudomonadota</taxon>
        <taxon>Alphaproteobacteria</taxon>
        <taxon>Sphingomonadales</taxon>
        <taxon>Sphingomonadaceae</taxon>
        <taxon>Novosphingobium</taxon>
    </lineage>
</organism>
<dbReference type="GO" id="GO:0003677">
    <property type="term" value="F:DNA binding"/>
    <property type="evidence" value="ECO:0007669"/>
    <property type="project" value="UniProtKB-KW"/>
</dbReference>
<dbReference type="GO" id="GO:0006355">
    <property type="term" value="P:regulation of DNA-templated transcription"/>
    <property type="evidence" value="ECO:0007669"/>
    <property type="project" value="InterPro"/>
</dbReference>
<dbReference type="InterPro" id="IPR016032">
    <property type="entry name" value="Sig_transdc_resp-reg_C-effctor"/>
</dbReference>
<evidence type="ECO:0000313" key="5">
    <source>
        <dbReference type="EMBL" id="KUR73444.1"/>
    </source>
</evidence>
<dbReference type="STRING" id="1117702.AQZ52_00190"/>
<evidence type="ECO:0000256" key="2">
    <source>
        <dbReference type="ARBA" id="ARBA00023125"/>
    </source>
</evidence>
<accession>A0A124JWK9</accession>
<evidence type="ECO:0000313" key="6">
    <source>
        <dbReference type="Proteomes" id="UP000058012"/>
    </source>
</evidence>
<gene>
    <name evidence="5" type="ORF">AQZ52_00190</name>
</gene>
<feature type="domain" description="HTH luxR-type" evidence="4">
    <location>
        <begin position="188"/>
        <end position="250"/>
    </location>
</feature>
<evidence type="ECO:0000256" key="1">
    <source>
        <dbReference type="ARBA" id="ARBA00023015"/>
    </source>
</evidence>
<evidence type="ECO:0000256" key="3">
    <source>
        <dbReference type="ARBA" id="ARBA00023163"/>
    </source>
</evidence>
<sequence length="256" mass="28607">MDWANTTFEQVTIRAVEDVRPAATAIRDIALQLDLRIAVCPDISSKEQMLDADGKIINADIFGWTADGERWWENGTLALSSPFPRATRYESEPFWCNAHGAFTVSRNNYLEDLNFSEFHKFSKARAMIVIPSHLSFGQIAATSFVPVDKTLDDMSAVFAEHGDFLGALTRRFVASYVSTMRTQQWIPSDCRLSKREVECLRWAAIGKTDKEISLILALSHATVRYHIQRAGEKLNAVNRSQAVFKAGQLGYLGAAA</sequence>
<dbReference type="PROSITE" id="PS50043">
    <property type="entry name" value="HTH_LUXR_2"/>
    <property type="match status" value="1"/>
</dbReference>
<dbReference type="SMART" id="SM00421">
    <property type="entry name" value="HTH_LUXR"/>
    <property type="match status" value="1"/>
</dbReference>
<protein>
    <submittedName>
        <fullName evidence="5">LuxR family transcriptional regulator</fullName>
    </submittedName>
</protein>
<dbReference type="EMBL" id="LLZS01000001">
    <property type="protein sequence ID" value="KUR73444.1"/>
    <property type="molecule type" value="Genomic_DNA"/>
</dbReference>
<comment type="caution">
    <text evidence="5">The sequence shown here is derived from an EMBL/GenBank/DDBJ whole genome shotgun (WGS) entry which is preliminary data.</text>
</comment>
<dbReference type="Gene3D" id="1.10.10.10">
    <property type="entry name" value="Winged helix-like DNA-binding domain superfamily/Winged helix DNA-binding domain"/>
    <property type="match status" value="1"/>
</dbReference>
<dbReference type="PANTHER" id="PTHR44688">
    <property type="entry name" value="DNA-BINDING TRANSCRIPTIONAL ACTIVATOR DEVR_DOSR"/>
    <property type="match status" value="1"/>
</dbReference>
<dbReference type="InterPro" id="IPR000792">
    <property type="entry name" value="Tscrpt_reg_LuxR_C"/>
</dbReference>
<reference evidence="5 6" key="1">
    <citation type="submission" date="2015-10" db="EMBL/GenBank/DDBJ databases">
        <title>Draft genome sequence of Novosphingobium fuchskuhlense DSM 25065 isolated from a surface water sample of the southwest basin of Lake Grosse Fuchskuhle.</title>
        <authorList>
            <person name="Ruckert C."/>
            <person name="Winkler A."/>
            <person name="Glaeser J."/>
            <person name="Grossart H.-P."/>
            <person name="Kalinowski J."/>
            <person name="Glaeser S."/>
        </authorList>
    </citation>
    <scope>NUCLEOTIDE SEQUENCE [LARGE SCALE GENOMIC DNA]</scope>
    <source>
        <strain evidence="5 6">FNE08-7</strain>
    </source>
</reference>
<keyword evidence="2" id="KW-0238">DNA-binding</keyword>
<evidence type="ECO:0000259" key="4">
    <source>
        <dbReference type="PROSITE" id="PS50043"/>
    </source>
</evidence>
<name>A0A124JWK9_9SPHN</name>
<dbReference type="OrthoDB" id="3679796at2"/>
<dbReference type="PRINTS" id="PR00038">
    <property type="entry name" value="HTHLUXR"/>
</dbReference>
<dbReference type="InterPro" id="IPR036388">
    <property type="entry name" value="WH-like_DNA-bd_sf"/>
</dbReference>
<dbReference type="AlphaFoldDB" id="A0A124JWK9"/>
<dbReference type="SUPFAM" id="SSF46894">
    <property type="entry name" value="C-terminal effector domain of the bipartite response regulators"/>
    <property type="match status" value="1"/>
</dbReference>
<dbReference type="Pfam" id="PF00196">
    <property type="entry name" value="GerE"/>
    <property type="match status" value="1"/>
</dbReference>